<dbReference type="PANTHER" id="PTHR35317:SF24">
    <property type="entry name" value="RETROVIRUS-RELATED POL POLYPROTEIN FROM TRANSPOSON TNT 1-94"/>
    <property type="match status" value="1"/>
</dbReference>
<dbReference type="Proteomes" id="UP000233551">
    <property type="component" value="Unassembled WGS sequence"/>
</dbReference>
<comment type="caution">
    <text evidence="2">The sequence shown here is derived from an EMBL/GenBank/DDBJ whole genome shotgun (WGS) entry which is preliminary data.</text>
</comment>
<sequence>MEAGLSSFSTLATLVSDGENYQTMRMRAYLEGCDYWEAMKNAFEVAALPDNSTLNHIREFERLPMKEYETINEYSTKLIDIANKARILGTNLSDNRLVHKILVSLPESTPCDSWLVDSGFTNHMTSDEKLFRDLDKSMKVKRDKPREKAKPDVFVGYSLVSKAYIIYQPKTRKVITSRDVQFLEDEQWDWTDEPQGKQKELSLESDELVDDVPIRGTRSLTDIYQRTKFNLDGLVNKHKAKLVVKGYAQKKYLKEILKRFSMEERKSVNTPMGKKERLQKKDDAYSTDESLYRSLIGYLMYLIAIRPDIMFPAASVLWSQGQFPGLMMSGHHSTSKPTFVGNATYYGLKASFQPWNVSAGLTPLLWMTQTTISIPGIGSSGPPLFTHQHQKISGQSQKGLVFAFSDPASGLAVKAGTALAGCNLSWTLSDMRRNT</sequence>
<organism evidence="2 3">
    <name type="scientific">Punica granatum</name>
    <name type="common">Pomegranate</name>
    <dbReference type="NCBI Taxonomy" id="22663"/>
    <lineage>
        <taxon>Eukaryota</taxon>
        <taxon>Viridiplantae</taxon>
        <taxon>Streptophyta</taxon>
        <taxon>Embryophyta</taxon>
        <taxon>Tracheophyta</taxon>
        <taxon>Spermatophyta</taxon>
        <taxon>Magnoliopsida</taxon>
        <taxon>eudicotyledons</taxon>
        <taxon>Gunneridae</taxon>
        <taxon>Pentapetalae</taxon>
        <taxon>rosids</taxon>
        <taxon>malvids</taxon>
        <taxon>Myrtales</taxon>
        <taxon>Lythraceae</taxon>
        <taxon>Punica</taxon>
    </lineage>
</organism>
<dbReference type="Pfam" id="PF25597">
    <property type="entry name" value="SH3_retrovirus"/>
    <property type="match status" value="1"/>
</dbReference>
<proteinExistence type="predicted"/>
<accession>A0A2I0L2Z3</accession>
<feature type="domain" description="Retroviral polymerase SH3-like" evidence="1">
    <location>
        <begin position="139"/>
        <end position="194"/>
    </location>
</feature>
<dbReference type="PANTHER" id="PTHR35317">
    <property type="entry name" value="OS04G0629600 PROTEIN"/>
    <property type="match status" value="1"/>
</dbReference>
<evidence type="ECO:0000313" key="3">
    <source>
        <dbReference type="Proteomes" id="UP000233551"/>
    </source>
</evidence>
<dbReference type="AlphaFoldDB" id="A0A2I0L2Z3"/>
<dbReference type="InterPro" id="IPR057670">
    <property type="entry name" value="SH3_retrovirus"/>
</dbReference>
<reference evidence="2 3" key="1">
    <citation type="submission" date="2017-11" db="EMBL/GenBank/DDBJ databases">
        <title>De-novo sequencing of pomegranate (Punica granatum L.) genome.</title>
        <authorList>
            <person name="Akparov Z."/>
            <person name="Amiraslanov A."/>
            <person name="Hajiyeva S."/>
            <person name="Abbasov M."/>
            <person name="Kaur K."/>
            <person name="Hamwieh A."/>
            <person name="Solovyev V."/>
            <person name="Salamov A."/>
            <person name="Braich B."/>
            <person name="Kosarev P."/>
            <person name="Mahmoud A."/>
            <person name="Hajiyev E."/>
            <person name="Babayeva S."/>
            <person name="Izzatullayeva V."/>
            <person name="Mammadov A."/>
            <person name="Mammadov A."/>
            <person name="Sharifova S."/>
            <person name="Ojaghi J."/>
            <person name="Eynullazada K."/>
            <person name="Bayramov B."/>
            <person name="Abdulazimova A."/>
            <person name="Shahmuradov I."/>
        </authorList>
    </citation>
    <scope>NUCLEOTIDE SEQUENCE [LARGE SCALE GENOMIC DNA]</scope>
    <source>
        <strain evidence="3">cv. AG2017</strain>
        <tissue evidence="2">Leaf</tissue>
    </source>
</reference>
<gene>
    <name evidence="2" type="ORF">CRG98_004536</name>
</gene>
<evidence type="ECO:0000313" key="2">
    <source>
        <dbReference type="EMBL" id="PKI75062.1"/>
    </source>
</evidence>
<dbReference type="Pfam" id="PF14223">
    <property type="entry name" value="Retrotran_gag_2"/>
    <property type="match status" value="1"/>
</dbReference>
<dbReference type="EMBL" id="PGOL01000186">
    <property type="protein sequence ID" value="PKI75062.1"/>
    <property type="molecule type" value="Genomic_DNA"/>
</dbReference>
<name>A0A2I0L2Z3_PUNGR</name>
<protein>
    <recommendedName>
        <fullName evidence="1">Retroviral polymerase SH3-like domain-containing protein</fullName>
    </recommendedName>
</protein>
<keyword evidence="3" id="KW-1185">Reference proteome</keyword>
<evidence type="ECO:0000259" key="1">
    <source>
        <dbReference type="Pfam" id="PF25597"/>
    </source>
</evidence>